<dbReference type="Proteomes" id="UP001374579">
    <property type="component" value="Unassembled WGS sequence"/>
</dbReference>
<keyword evidence="3" id="KW-0342">GTP-binding</keyword>
<accession>A0AAN9B7S1</accession>
<comment type="similarity">
    <text evidence="1">Belongs to the TRAFAC class TrmE-Era-EngA-EngB-Septin-like GTPase superfamily. AIG1/Toc34/Toc159-like paraseptin GTPase family. IAN subfamily.</text>
</comment>
<dbReference type="GO" id="GO:0005525">
    <property type="term" value="F:GTP binding"/>
    <property type="evidence" value="ECO:0007669"/>
    <property type="project" value="UniProtKB-KW"/>
</dbReference>
<proteinExistence type="inferred from homology"/>
<evidence type="ECO:0000256" key="3">
    <source>
        <dbReference type="ARBA" id="ARBA00023134"/>
    </source>
</evidence>
<dbReference type="Gene3D" id="3.40.50.300">
    <property type="entry name" value="P-loop containing nucleotide triphosphate hydrolases"/>
    <property type="match status" value="1"/>
</dbReference>
<dbReference type="AlphaFoldDB" id="A0AAN9B7S1"/>
<sequence>MGQGASTEEFRLLLIGKTGHGKSSLGNAILGKQAFKSSCGWEGKTDKCDLGRATRDKIKLEVVDTPGFCDKHRSDESIHKSIAQCLTTTSPGPHAVLVVMSAKERYSKDIVNAYREAKKLIDKQDLASRIILVFTGGDSIKQDNIDFEAQIQQEIAELREMMEDAKMRYVLFNNKATLTGLENRKQLEALLQKVREACMPDFTYLSSKLQRDIETIIINESQEIARNKNIPVEEARFQVRQAIAQADEKDEALKKAISHVMEAINTHKVDVHVSLCAIL</sequence>
<evidence type="ECO:0000256" key="1">
    <source>
        <dbReference type="ARBA" id="ARBA00008535"/>
    </source>
</evidence>
<feature type="domain" description="AIG1-type G" evidence="5">
    <location>
        <begin position="7"/>
        <end position="214"/>
    </location>
</feature>
<dbReference type="PROSITE" id="PS51720">
    <property type="entry name" value="G_AIG1"/>
    <property type="match status" value="1"/>
</dbReference>
<dbReference type="EMBL" id="JBAMIC010000011">
    <property type="protein sequence ID" value="KAK7100890.1"/>
    <property type="molecule type" value="Genomic_DNA"/>
</dbReference>
<keyword evidence="2" id="KW-0547">Nucleotide-binding</keyword>
<dbReference type="InterPro" id="IPR045058">
    <property type="entry name" value="GIMA/IAN/Toc"/>
</dbReference>
<name>A0AAN9B7S1_9CAEN</name>
<evidence type="ECO:0000259" key="5">
    <source>
        <dbReference type="PROSITE" id="PS51720"/>
    </source>
</evidence>
<gene>
    <name evidence="6" type="ORF">V1264_023756</name>
</gene>
<protein>
    <recommendedName>
        <fullName evidence="5">AIG1-type G domain-containing protein</fullName>
    </recommendedName>
</protein>
<reference evidence="6 7" key="1">
    <citation type="submission" date="2024-02" db="EMBL/GenBank/DDBJ databases">
        <title>Chromosome-scale genome assembly of the rough periwinkle Littorina saxatilis.</title>
        <authorList>
            <person name="De Jode A."/>
            <person name="Faria R."/>
            <person name="Formenti G."/>
            <person name="Sims Y."/>
            <person name="Smith T.P."/>
            <person name="Tracey A."/>
            <person name="Wood J.M.D."/>
            <person name="Zagrodzka Z.B."/>
            <person name="Johannesson K."/>
            <person name="Butlin R.K."/>
            <person name="Leder E.H."/>
        </authorList>
    </citation>
    <scope>NUCLEOTIDE SEQUENCE [LARGE SCALE GENOMIC DNA]</scope>
    <source>
        <strain evidence="6">Snail1</strain>
        <tissue evidence="6">Muscle</tissue>
    </source>
</reference>
<organism evidence="6 7">
    <name type="scientific">Littorina saxatilis</name>
    <dbReference type="NCBI Taxonomy" id="31220"/>
    <lineage>
        <taxon>Eukaryota</taxon>
        <taxon>Metazoa</taxon>
        <taxon>Spiralia</taxon>
        <taxon>Lophotrochozoa</taxon>
        <taxon>Mollusca</taxon>
        <taxon>Gastropoda</taxon>
        <taxon>Caenogastropoda</taxon>
        <taxon>Littorinimorpha</taxon>
        <taxon>Littorinoidea</taxon>
        <taxon>Littorinidae</taxon>
        <taxon>Littorina</taxon>
    </lineage>
</organism>
<keyword evidence="4" id="KW-0175">Coiled coil</keyword>
<dbReference type="InterPro" id="IPR027417">
    <property type="entry name" value="P-loop_NTPase"/>
</dbReference>
<dbReference type="SUPFAM" id="SSF52540">
    <property type="entry name" value="P-loop containing nucleoside triphosphate hydrolases"/>
    <property type="match status" value="1"/>
</dbReference>
<dbReference type="PANTHER" id="PTHR10903:SF184">
    <property type="entry name" value="GTP-BINDING PROTEIN A"/>
    <property type="match status" value="1"/>
</dbReference>
<evidence type="ECO:0000256" key="2">
    <source>
        <dbReference type="ARBA" id="ARBA00022741"/>
    </source>
</evidence>
<dbReference type="FunFam" id="3.40.50.300:FF:000840">
    <property type="entry name" value="Immune-associated nucleotide-binding protein 9"/>
    <property type="match status" value="1"/>
</dbReference>
<evidence type="ECO:0000313" key="7">
    <source>
        <dbReference type="Proteomes" id="UP001374579"/>
    </source>
</evidence>
<dbReference type="PANTHER" id="PTHR10903">
    <property type="entry name" value="GTPASE, IMAP FAMILY MEMBER-RELATED"/>
    <property type="match status" value="1"/>
</dbReference>
<comment type="caution">
    <text evidence="6">The sequence shown here is derived from an EMBL/GenBank/DDBJ whole genome shotgun (WGS) entry which is preliminary data.</text>
</comment>
<dbReference type="InterPro" id="IPR006703">
    <property type="entry name" value="G_AIG1"/>
</dbReference>
<evidence type="ECO:0000256" key="4">
    <source>
        <dbReference type="SAM" id="Coils"/>
    </source>
</evidence>
<evidence type="ECO:0000313" key="6">
    <source>
        <dbReference type="EMBL" id="KAK7100890.1"/>
    </source>
</evidence>
<feature type="coiled-coil region" evidence="4">
    <location>
        <begin position="103"/>
        <end position="175"/>
    </location>
</feature>
<keyword evidence="7" id="KW-1185">Reference proteome</keyword>
<dbReference type="Pfam" id="PF04548">
    <property type="entry name" value="AIG1"/>
    <property type="match status" value="1"/>
</dbReference>